<protein>
    <submittedName>
        <fullName evidence="3">Glycosyl hydrolase</fullName>
    </submittedName>
</protein>
<dbReference type="EMBL" id="CP028136">
    <property type="protein sequence ID" value="AVR47470.1"/>
    <property type="molecule type" value="Genomic_DNA"/>
</dbReference>
<dbReference type="PANTHER" id="PTHR10963">
    <property type="entry name" value="GLYCOSYL HYDROLASE-RELATED"/>
    <property type="match status" value="1"/>
</dbReference>
<organism evidence="3 4">
    <name type="scientific">Christiangramia fulva</name>
    <dbReference type="NCBI Taxonomy" id="2126553"/>
    <lineage>
        <taxon>Bacteria</taxon>
        <taxon>Pseudomonadati</taxon>
        <taxon>Bacteroidota</taxon>
        <taxon>Flavobacteriia</taxon>
        <taxon>Flavobacteriales</taxon>
        <taxon>Flavobacteriaceae</taxon>
        <taxon>Christiangramia</taxon>
    </lineage>
</organism>
<dbReference type="OrthoDB" id="9809583at2"/>
<gene>
    <name evidence="3" type="ORF">C7S20_13215</name>
</gene>
<dbReference type="AlphaFoldDB" id="A0A2R3ZB47"/>
<dbReference type="Gene3D" id="2.60.120.200">
    <property type="match status" value="1"/>
</dbReference>
<feature type="domain" description="GH16" evidence="2">
    <location>
        <begin position="19"/>
        <end position="271"/>
    </location>
</feature>
<accession>A0A2R3ZB47</accession>
<keyword evidence="4" id="KW-1185">Reference proteome</keyword>
<dbReference type="GO" id="GO:0005975">
    <property type="term" value="P:carbohydrate metabolic process"/>
    <property type="evidence" value="ECO:0007669"/>
    <property type="project" value="InterPro"/>
</dbReference>
<reference evidence="4" key="1">
    <citation type="submission" date="2018-03" db="EMBL/GenBank/DDBJ databases">
        <title>Gramella fulva sp. nov., isolated from a dry surface of tidal flat.</title>
        <authorList>
            <person name="Hwang S.H."/>
            <person name="Hwang W.M."/>
            <person name="Kang K."/>
            <person name="Ahn T.-Y."/>
        </authorList>
    </citation>
    <scope>NUCLEOTIDE SEQUENCE [LARGE SCALE GENOMIC DNA]</scope>
    <source>
        <strain evidence="4">SH35</strain>
    </source>
</reference>
<dbReference type="PANTHER" id="PTHR10963:SF55">
    <property type="entry name" value="GLYCOSIDE HYDROLASE FAMILY 16 PROTEIN"/>
    <property type="match status" value="1"/>
</dbReference>
<dbReference type="InterPro" id="IPR050546">
    <property type="entry name" value="Glycosyl_Hydrlase_16"/>
</dbReference>
<dbReference type="KEGG" id="grs:C7S20_13215"/>
<evidence type="ECO:0000256" key="1">
    <source>
        <dbReference type="ARBA" id="ARBA00006865"/>
    </source>
</evidence>
<sequence>MKRLSLFLLFSLFFIGMYSQDYQLFWHDEFNYHGKPDKEKWNFEKGFIRNLEEQYYTSRRKNARVKDGRLFLTALKEKYRNRNFEAGASNWKYYTHFANYTSASINTKNKFEIKYGRIEVRAKLPAGKGVWPAIWMLGADFDEKGWPNTGEIDIMEHVGKAPDEIHATVHFPYNNSMGYDSKGTMKKINNPAEDFHVYSIDWDENKIDFLIDNEIYHSFRIADAGEENNPFRKPFYLIINLALGGNWAGEVDPEIFPQQFVIDYVRVFTKK</sequence>
<dbReference type="GO" id="GO:0004553">
    <property type="term" value="F:hydrolase activity, hydrolyzing O-glycosyl compounds"/>
    <property type="evidence" value="ECO:0007669"/>
    <property type="project" value="InterPro"/>
</dbReference>
<dbReference type="Proteomes" id="UP000241507">
    <property type="component" value="Chromosome"/>
</dbReference>
<dbReference type="SUPFAM" id="SSF49899">
    <property type="entry name" value="Concanavalin A-like lectins/glucanases"/>
    <property type="match status" value="1"/>
</dbReference>
<name>A0A2R3ZB47_9FLAO</name>
<dbReference type="CDD" id="cd08023">
    <property type="entry name" value="GH16_laminarinase_like"/>
    <property type="match status" value="1"/>
</dbReference>
<keyword evidence="3" id="KW-0378">Hydrolase</keyword>
<dbReference type="InterPro" id="IPR000757">
    <property type="entry name" value="Beta-glucanase-like"/>
</dbReference>
<dbReference type="PROSITE" id="PS51762">
    <property type="entry name" value="GH16_2"/>
    <property type="match status" value="1"/>
</dbReference>
<comment type="similarity">
    <text evidence="1">Belongs to the glycosyl hydrolase 16 family.</text>
</comment>
<proteinExistence type="inferred from homology"/>
<evidence type="ECO:0000259" key="2">
    <source>
        <dbReference type="PROSITE" id="PS51762"/>
    </source>
</evidence>
<evidence type="ECO:0000313" key="4">
    <source>
        <dbReference type="Proteomes" id="UP000241507"/>
    </source>
</evidence>
<dbReference type="Pfam" id="PF00722">
    <property type="entry name" value="Glyco_hydro_16"/>
    <property type="match status" value="1"/>
</dbReference>
<dbReference type="InterPro" id="IPR013320">
    <property type="entry name" value="ConA-like_dom_sf"/>
</dbReference>
<evidence type="ECO:0000313" key="3">
    <source>
        <dbReference type="EMBL" id="AVR47470.1"/>
    </source>
</evidence>